<dbReference type="Gene3D" id="1.20.1530.20">
    <property type="match status" value="1"/>
</dbReference>
<keyword evidence="8 10" id="KW-0472">Membrane</keyword>
<organism evidence="15 16">
    <name type="scientific">Brassica napus</name>
    <name type="common">Rape</name>
    <dbReference type="NCBI Taxonomy" id="3708"/>
    <lineage>
        <taxon>Eukaryota</taxon>
        <taxon>Viridiplantae</taxon>
        <taxon>Streptophyta</taxon>
        <taxon>Embryophyta</taxon>
        <taxon>Tracheophyta</taxon>
        <taxon>Spermatophyta</taxon>
        <taxon>Magnoliopsida</taxon>
        <taxon>eudicotyledons</taxon>
        <taxon>Gunneridae</taxon>
        <taxon>Pentapetalae</taxon>
        <taxon>rosids</taxon>
        <taxon>malvids</taxon>
        <taxon>Brassicales</taxon>
        <taxon>Brassicaceae</taxon>
        <taxon>Brassiceae</taxon>
        <taxon>Brassica</taxon>
    </lineage>
</organism>
<reference evidence="15" key="2">
    <citation type="submission" date="2014-06" db="EMBL/GenBank/DDBJ databases">
        <authorList>
            <person name="Genoscope - CEA"/>
        </authorList>
    </citation>
    <scope>NUCLEOTIDE SEQUENCE</scope>
</reference>
<dbReference type="Pfam" id="PF23259">
    <property type="entry name" value="CHX17_C"/>
    <property type="match status" value="1"/>
</dbReference>
<dbReference type="GO" id="GO:0098662">
    <property type="term" value="P:inorganic cation transmembrane transport"/>
    <property type="evidence" value="ECO:0000318"/>
    <property type="project" value="GO_Central"/>
</dbReference>
<dbReference type="InterPro" id="IPR057291">
    <property type="entry name" value="CHX17_2nd"/>
</dbReference>
<reference evidence="15 16" key="1">
    <citation type="journal article" date="2014" name="Science">
        <title>Plant genetics. Early allopolyploid evolution in the post-Neolithic Brassica napus oilseed genome.</title>
        <authorList>
            <person name="Chalhoub B."/>
            <person name="Denoeud F."/>
            <person name="Liu S."/>
            <person name="Parkin I.A."/>
            <person name="Tang H."/>
            <person name="Wang X."/>
            <person name="Chiquet J."/>
            <person name="Belcram H."/>
            <person name="Tong C."/>
            <person name="Samans B."/>
            <person name="Correa M."/>
            <person name="Da Silva C."/>
            <person name="Just J."/>
            <person name="Falentin C."/>
            <person name="Koh C.S."/>
            <person name="Le Clainche I."/>
            <person name="Bernard M."/>
            <person name="Bento P."/>
            <person name="Noel B."/>
            <person name="Labadie K."/>
            <person name="Alberti A."/>
            <person name="Charles M."/>
            <person name="Arnaud D."/>
            <person name="Guo H."/>
            <person name="Daviaud C."/>
            <person name="Alamery S."/>
            <person name="Jabbari K."/>
            <person name="Zhao M."/>
            <person name="Edger P.P."/>
            <person name="Chelaifa H."/>
            <person name="Tack D."/>
            <person name="Lassalle G."/>
            <person name="Mestiri I."/>
            <person name="Schnel N."/>
            <person name="Le Paslier M.C."/>
            <person name="Fan G."/>
            <person name="Renault V."/>
            <person name="Bayer P.E."/>
            <person name="Golicz A.A."/>
            <person name="Manoli S."/>
            <person name="Lee T.H."/>
            <person name="Thi V.H."/>
            <person name="Chalabi S."/>
            <person name="Hu Q."/>
            <person name="Fan C."/>
            <person name="Tollenaere R."/>
            <person name="Lu Y."/>
            <person name="Battail C."/>
            <person name="Shen J."/>
            <person name="Sidebottom C.H."/>
            <person name="Wang X."/>
            <person name="Canaguier A."/>
            <person name="Chauveau A."/>
            <person name="Berard A."/>
            <person name="Deniot G."/>
            <person name="Guan M."/>
            <person name="Liu Z."/>
            <person name="Sun F."/>
            <person name="Lim Y.P."/>
            <person name="Lyons E."/>
            <person name="Town C.D."/>
            <person name="Bancroft I."/>
            <person name="Wang X."/>
            <person name="Meng J."/>
            <person name="Ma J."/>
            <person name="Pires J.C."/>
            <person name="King G.J."/>
            <person name="Brunel D."/>
            <person name="Delourme R."/>
            <person name="Renard M."/>
            <person name="Aury J.M."/>
            <person name="Adams K.L."/>
            <person name="Batley J."/>
            <person name="Snowdon R.J."/>
            <person name="Tost J."/>
            <person name="Edwards D."/>
            <person name="Zhou Y."/>
            <person name="Hua W."/>
            <person name="Sharpe A.G."/>
            <person name="Paterson A.H."/>
            <person name="Guan C."/>
            <person name="Wincker P."/>
        </authorList>
    </citation>
    <scope>NUCLEOTIDE SEQUENCE [LARGE SCALE GENOMIC DNA]</scope>
    <source>
        <strain evidence="16">cv. Darmor-bzh</strain>
    </source>
</reference>
<feature type="domain" description="Cation/H(+) antiporter central" evidence="12">
    <location>
        <begin position="543"/>
        <end position="622"/>
    </location>
</feature>
<evidence type="ECO:0000259" key="12">
    <source>
        <dbReference type="Pfam" id="PF23256"/>
    </source>
</evidence>
<comment type="similarity">
    <text evidence="9">Belongs to the monovalent cation:proton antiporter 2 (CPA2) transporter (TC 2.A.37) family. CHX (TC 2.A.37.4) subfamily.</text>
</comment>
<feature type="transmembrane region" description="Helical" evidence="10">
    <location>
        <begin position="61"/>
        <end position="81"/>
    </location>
</feature>
<dbReference type="InterPro" id="IPR006153">
    <property type="entry name" value="Cation/H_exchanger_TM"/>
</dbReference>
<reference evidence="14" key="3">
    <citation type="submission" date="2021-01" db="EMBL/GenBank/DDBJ databases">
        <authorList>
            <consortium name="Genoscope - CEA"/>
            <person name="William W."/>
        </authorList>
    </citation>
    <scope>NUCLEOTIDE SEQUENCE</scope>
</reference>
<evidence type="ECO:0000256" key="5">
    <source>
        <dbReference type="ARBA" id="ARBA00022958"/>
    </source>
</evidence>
<dbReference type="PaxDb" id="3708-A0A078GZJ2"/>
<sequence length="784" mass="87480">MNTTIFDGDCTSSFFNISSDGLWENLKSPDMIFGYSLPLVEIQILLIFIFIVMTHMFLRHIGISQIASYMIAGLMLGPQLFDVLEKSSGKVSEDPALDGNATLRSISVFGTIMFTFLMTLRTSRRVAFISGKLPVVIGILSFFAPLFGLGFQNLFSDSIDPNYMPLKTGLGERTAIVITQSSILLPSTTYILLELKILNSEIGRLALSACVINDIFGIISMVLASIHATYTNVSHVTAYRDAVAVVIFVLIVFLVFKPIVQWIINRTPDGKPVKNMYVSAVILAALASSVYSMIFNMKYVLGPLVVGLVIPEGPPLGSALESKYEKLTMNVFLPISITVSVMRSDATRMLTEFSHILVNIFLTALTLVLKFVACLAPCLYYKLPLNESLAVSIILSYKSFADFVLYESVLDAAYISQATYAFLIIYSLLNAGIVPVVLRRLYDPKRKYVNYQKRNILHLEPNSDLQIITCLHRPENVSATIAFLQLLSSPNLDFPIAVTVLYLVQLVGQINPVLISDNKKSKRLHTDSYIHTANLAFRKFMLEGLKSVTVTTYTAFSHEKMMHEDICTLALDQTSSMIIVPSERRWTVDGMFESDDDAIRRLNQALLQSAPCSIGILIDRGHFSRKGNDVSSKKNYNIDVGVIFIGGKDDREALSLVKRMKHNPRVRVTVIRLLFKQEIEPENWEYILDNEGLKDFKIADEMKNVDYTERTMTSGAEVASIVQFLAHEYDLMVVGRDQGIASPNFLGLTEWVELPELGVIGDFLAAKELSSKVSVLVVQQQQQT</sequence>
<dbReference type="OMA" id="IESEWDY"/>
<keyword evidence="16" id="KW-1185">Reference proteome</keyword>
<feature type="transmembrane region" description="Helical" evidence="10">
    <location>
        <begin position="175"/>
        <end position="193"/>
    </location>
</feature>
<dbReference type="AlphaFoldDB" id="A0A078GZJ2"/>
<evidence type="ECO:0000313" key="16">
    <source>
        <dbReference type="Proteomes" id="UP000028999"/>
    </source>
</evidence>
<keyword evidence="3" id="KW-0633">Potassium transport</keyword>
<keyword evidence="6 10" id="KW-1133">Transmembrane helix</keyword>
<keyword evidence="2" id="KW-0813">Transport</keyword>
<dbReference type="GO" id="GO:0006885">
    <property type="term" value="P:regulation of pH"/>
    <property type="evidence" value="ECO:0000318"/>
    <property type="project" value="GO_Central"/>
</dbReference>
<dbReference type="EMBL" id="HG994360">
    <property type="protein sequence ID" value="CAF2086936.1"/>
    <property type="molecule type" value="Genomic_DNA"/>
</dbReference>
<protein>
    <submittedName>
        <fullName evidence="14">(rape) hypothetical protein</fullName>
    </submittedName>
    <submittedName>
        <fullName evidence="15">BnaA06g19770D protein</fullName>
    </submittedName>
</protein>
<dbReference type="GO" id="GO:0015297">
    <property type="term" value="F:antiporter activity"/>
    <property type="evidence" value="ECO:0007669"/>
    <property type="project" value="InterPro"/>
</dbReference>
<dbReference type="InterPro" id="IPR038770">
    <property type="entry name" value="Na+/solute_symporter_sf"/>
</dbReference>
<dbReference type="GO" id="GO:0016020">
    <property type="term" value="C:membrane"/>
    <property type="evidence" value="ECO:0007669"/>
    <property type="project" value="UniProtKB-SubCell"/>
</dbReference>
<feature type="transmembrane region" description="Helical" evidence="10">
    <location>
        <begin position="32"/>
        <end position="54"/>
    </location>
</feature>
<evidence type="ECO:0000259" key="13">
    <source>
        <dbReference type="Pfam" id="PF23259"/>
    </source>
</evidence>
<dbReference type="Proteomes" id="UP000028999">
    <property type="component" value="Unassembled WGS sequence"/>
</dbReference>
<feature type="transmembrane region" description="Helical" evidence="10">
    <location>
        <begin position="276"/>
        <end position="294"/>
    </location>
</feature>
<keyword evidence="4 10" id="KW-0812">Transmembrane</keyword>
<keyword evidence="7" id="KW-0406">Ion transport</keyword>
<evidence type="ECO:0000256" key="9">
    <source>
        <dbReference type="ARBA" id="ARBA00038341"/>
    </source>
</evidence>
<feature type="transmembrane region" description="Helical" evidence="10">
    <location>
        <begin position="133"/>
        <end position="155"/>
    </location>
</feature>
<dbReference type="InterPro" id="IPR057290">
    <property type="entry name" value="CHX17_C"/>
</dbReference>
<dbReference type="PANTHER" id="PTHR32468">
    <property type="entry name" value="CATION/H + ANTIPORTER"/>
    <property type="match status" value="1"/>
</dbReference>
<evidence type="ECO:0000256" key="8">
    <source>
        <dbReference type="ARBA" id="ARBA00023136"/>
    </source>
</evidence>
<evidence type="ECO:0000256" key="4">
    <source>
        <dbReference type="ARBA" id="ARBA00022692"/>
    </source>
</evidence>
<evidence type="ECO:0000259" key="11">
    <source>
        <dbReference type="Pfam" id="PF00999"/>
    </source>
</evidence>
<dbReference type="EMBL" id="LK032264">
    <property type="protein sequence ID" value="CDY30936.1"/>
    <property type="molecule type" value="Genomic_DNA"/>
</dbReference>
<evidence type="ECO:0000256" key="3">
    <source>
        <dbReference type="ARBA" id="ARBA00022538"/>
    </source>
</evidence>
<dbReference type="GO" id="GO:0006813">
    <property type="term" value="P:potassium ion transport"/>
    <property type="evidence" value="ECO:0007669"/>
    <property type="project" value="UniProtKB-KW"/>
</dbReference>
<feature type="domain" description="Cation/H+ exchanger transmembrane" evidence="11">
    <location>
        <begin position="49"/>
        <end position="439"/>
    </location>
</feature>
<comment type="subcellular location">
    <subcellularLocation>
        <location evidence="1">Membrane</location>
        <topology evidence="1">Multi-pass membrane protein</topology>
    </subcellularLocation>
</comment>
<dbReference type="GO" id="GO:0012505">
    <property type="term" value="C:endomembrane system"/>
    <property type="evidence" value="ECO:0000318"/>
    <property type="project" value="GO_Central"/>
</dbReference>
<dbReference type="PANTHER" id="PTHR32468:SF169">
    <property type="entry name" value="CATION_H(+) ANTIPORTER 10-RELATED"/>
    <property type="match status" value="1"/>
</dbReference>
<evidence type="ECO:0000256" key="6">
    <source>
        <dbReference type="ARBA" id="ARBA00022989"/>
    </source>
</evidence>
<dbReference type="GO" id="GO:1902600">
    <property type="term" value="P:proton transmembrane transport"/>
    <property type="evidence" value="ECO:0007669"/>
    <property type="project" value="InterPro"/>
</dbReference>
<dbReference type="Gramene" id="CDY30936">
    <property type="protein sequence ID" value="CDY30936"/>
    <property type="gene ID" value="GSBRNA2T00046494001"/>
</dbReference>
<feature type="transmembrane region" description="Helical" evidence="10">
    <location>
        <begin position="101"/>
        <end position="121"/>
    </location>
</feature>
<feature type="transmembrane region" description="Helical" evidence="10">
    <location>
        <begin position="418"/>
        <end position="438"/>
    </location>
</feature>
<gene>
    <name evidence="15" type="primary">BnaA06g19770D</name>
    <name evidence="14" type="ORF">DARMORV10_A06P26870.1</name>
    <name evidence="15" type="ORF">GSBRNA2T00046494001</name>
</gene>
<proteinExistence type="inferred from homology"/>
<dbReference type="Pfam" id="PF00999">
    <property type="entry name" value="Na_H_Exchanger"/>
    <property type="match status" value="1"/>
</dbReference>
<feature type="transmembrane region" description="Helical" evidence="10">
    <location>
        <begin position="242"/>
        <end position="264"/>
    </location>
</feature>
<dbReference type="Proteomes" id="UP001295469">
    <property type="component" value="Chromosome A06"/>
</dbReference>
<dbReference type="Pfam" id="PF23256">
    <property type="entry name" value="CHX17_2nd"/>
    <property type="match status" value="1"/>
</dbReference>
<evidence type="ECO:0000256" key="7">
    <source>
        <dbReference type="ARBA" id="ARBA00023065"/>
    </source>
</evidence>
<evidence type="ECO:0000256" key="2">
    <source>
        <dbReference type="ARBA" id="ARBA00022448"/>
    </source>
</evidence>
<evidence type="ECO:0000313" key="14">
    <source>
        <dbReference type="EMBL" id="CAF2086936.1"/>
    </source>
</evidence>
<keyword evidence="5" id="KW-0630">Potassium</keyword>
<feature type="transmembrane region" description="Helical" evidence="10">
    <location>
        <begin position="389"/>
        <end position="406"/>
    </location>
</feature>
<name>A0A078GZJ2_BRANA</name>
<accession>A0A078GZJ2</accession>
<feature type="transmembrane region" description="Helical" evidence="10">
    <location>
        <begin position="356"/>
        <end position="383"/>
    </location>
</feature>
<evidence type="ECO:0000313" key="15">
    <source>
        <dbReference type="EMBL" id="CDY30936.1"/>
    </source>
</evidence>
<evidence type="ECO:0000256" key="10">
    <source>
        <dbReference type="SAM" id="Phobius"/>
    </source>
</evidence>
<feature type="transmembrane region" description="Helical" evidence="10">
    <location>
        <begin position="205"/>
        <end position="230"/>
    </location>
</feature>
<dbReference type="InterPro" id="IPR050794">
    <property type="entry name" value="CPA2_transporter"/>
</dbReference>
<evidence type="ECO:0000256" key="1">
    <source>
        <dbReference type="ARBA" id="ARBA00004141"/>
    </source>
</evidence>
<dbReference type="STRING" id="3708.A0A078GZJ2"/>
<feature type="domain" description="Cation/H(+) antiporter C-terminal" evidence="13">
    <location>
        <begin position="639"/>
        <end position="781"/>
    </location>
</feature>